<comment type="similarity">
    <text evidence="1">Belongs to the TTC36 family.</text>
</comment>
<organism evidence="2">
    <name type="scientific">Pseudogymnoascus destructans</name>
    <dbReference type="NCBI Taxonomy" id="655981"/>
    <lineage>
        <taxon>Eukaryota</taxon>
        <taxon>Fungi</taxon>
        <taxon>Dikarya</taxon>
        <taxon>Ascomycota</taxon>
        <taxon>Pezizomycotina</taxon>
        <taxon>Leotiomycetes</taxon>
        <taxon>Thelebolales</taxon>
        <taxon>Thelebolaceae</taxon>
        <taxon>Pseudogymnoascus</taxon>
    </lineage>
</organism>
<dbReference type="Proteomes" id="UP000077154">
    <property type="component" value="Unassembled WGS sequence"/>
</dbReference>
<dbReference type="AlphaFoldDB" id="A0A177A2J3"/>
<dbReference type="Gene3D" id="1.25.40.10">
    <property type="entry name" value="Tetratricopeptide repeat domain"/>
    <property type="match status" value="1"/>
</dbReference>
<dbReference type="EMBL" id="KV441411">
    <property type="protein sequence ID" value="OAF55154.1"/>
    <property type="molecule type" value="Genomic_DNA"/>
</dbReference>
<dbReference type="GO" id="GO:0006570">
    <property type="term" value="P:tyrosine metabolic process"/>
    <property type="evidence" value="ECO:0007669"/>
    <property type="project" value="TreeGrafter"/>
</dbReference>
<protein>
    <submittedName>
        <fullName evidence="2">Uncharacterized protein</fullName>
    </submittedName>
</protein>
<dbReference type="VEuPathDB" id="FungiDB:GMDG_05634"/>
<evidence type="ECO:0000313" key="2">
    <source>
        <dbReference type="EMBL" id="OAF55154.1"/>
    </source>
</evidence>
<accession>A0A177A2J3</accession>
<dbReference type="PANTHER" id="PTHR21405">
    <property type="entry name" value="CDNA SEQUENCE BC021608"/>
    <property type="match status" value="1"/>
</dbReference>
<dbReference type="GeneID" id="36291485"/>
<dbReference type="PANTHER" id="PTHR21405:SF0">
    <property type="entry name" value="TETRATRICOPEPTIDE REPEAT PROTEIN 36"/>
    <property type="match status" value="1"/>
</dbReference>
<proteinExistence type="inferred from homology"/>
<reference evidence="2" key="1">
    <citation type="submission" date="2016-03" db="EMBL/GenBank/DDBJ databases">
        <title>Updated assembly of Pseudogymnoascus destructans, the fungus causing white-nose syndrome of bats.</title>
        <authorList>
            <person name="Palmer J.M."/>
            <person name="Drees K.P."/>
            <person name="Foster J.T."/>
            <person name="Lindner D.L."/>
        </authorList>
    </citation>
    <scope>NUCLEOTIDE SEQUENCE [LARGE SCALE GENOMIC DNA]</scope>
    <source>
        <strain evidence="2">20631-21</strain>
    </source>
</reference>
<dbReference type="eggNOG" id="KOG4555">
    <property type="taxonomic scope" value="Eukaryota"/>
</dbReference>
<dbReference type="RefSeq" id="XP_024320455.1">
    <property type="nucleotide sequence ID" value="XM_024471996.1"/>
</dbReference>
<dbReference type="OrthoDB" id="539634at2759"/>
<gene>
    <name evidence="2" type="ORF">VC83_08444</name>
</gene>
<name>A0A177A2J3_9PEZI</name>
<dbReference type="InterPro" id="IPR011990">
    <property type="entry name" value="TPR-like_helical_dom_sf"/>
</dbReference>
<dbReference type="InterPro" id="IPR038906">
    <property type="entry name" value="TTC36"/>
</dbReference>
<sequence length="236" mass="25432">MPRGTALKRRIRVTKRLRNSTAAAYAGDGEKRQSAAAAGARCYWQIQTLESSALKPLNTASPPPSTIQTAIDELTSLIEAHPAYPSAYNNRAQALRLLHGSDLTVASANESAIMTDLAEAIRLCTPTTTGLQADILAKAYTQRGAVLLLTSTTMRTLETDSSKSEGAVQVQVLGSKSADEVEEMARADFREGKRWGGEVAGEMDVKMNPVRKLCGEIVREAMVRDLRESGVLPAED</sequence>
<evidence type="ECO:0000256" key="1">
    <source>
        <dbReference type="ARBA" id="ARBA00006995"/>
    </source>
</evidence>